<evidence type="ECO:0000256" key="6">
    <source>
        <dbReference type="ARBA" id="ARBA00022840"/>
    </source>
</evidence>
<evidence type="ECO:0000256" key="3">
    <source>
        <dbReference type="ARBA" id="ARBA00022531"/>
    </source>
</evidence>
<proteinExistence type="inferred from homology"/>
<dbReference type="Gene3D" id="1.10.8.80">
    <property type="entry name" value="Magnesium chelatase subunit I, C-Terminal domain"/>
    <property type="match status" value="1"/>
</dbReference>
<dbReference type="SUPFAM" id="SSF53300">
    <property type="entry name" value="vWA-like"/>
    <property type="match status" value="1"/>
</dbReference>
<organism evidence="12 13">
    <name type="scientific">Cyclotella atomus</name>
    <dbReference type="NCBI Taxonomy" id="382360"/>
    <lineage>
        <taxon>Eukaryota</taxon>
        <taxon>Sar</taxon>
        <taxon>Stramenopiles</taxon>
        <taxon>Ochrophyta</taxon>
        <taxon>Bacillariophyta</taxon>
        <taxon>Coscinodiscophyceae</taxon>
        <taxon>Thalassiosirophycidae</taxon>
        <taxon>Stephanodiscales</taxon>
        <taxon>Stephanodiscaceae</taxon>
        <taxon>Cyclotella</taxon>
    </lineage>
</organism>
<keyword evidence="3 9" id="KW-0602">Photosynthesis</keyword>
<keyword evidence="4 9" id="KW-0436">Ligase</keyword>
<evidence type="ECO:0000313" key="12">
    <source>
        <dbReference type="EMBL" id="KAL3804435.1"/>
    </source>
</evidence>
<dbReference type="NCBIfam" id="TIGR02031">
    <property type="entry name" value="BchD-ChlD"/>
    <property type="match status" value="1"/>
</dbReference>
<dbReference type="InterPro" id="IPR041702">
    <property type="entry name" value="BchD/ChlD_VWA"/>
</dbReference>
<keyword evidence="9" id="KW-0934">Plastid</keyword>
<dbReference type="GO" id="GO:0016851">
    <property type="term" value="F:magnesium chelatase activity"/>
    <property type="evidence" value="ECO:0007669"/>
    <property type="project" value="UniProtKB-UniRule"/>
</dbReference>
<dbReference type="PANTHER" id="PTHR43473:SF2">
    <property type="entry name" value="MAGNESIUM-CHELATASE SUBUNIT CHLD, CHLOROPLASTIC"/>
    <property type="match status" value="1"/>
</dbReference>
<evidence type="ECO:0000256" key="10">
    <source>
        <dbReference type="SAM" id="MobiDB-lite"/>
    </source>
</evidence>
<dbReference type="Proteomes" id="UP001530400">
    <property type="component" value="Unassembled WGS sequence"/>
</dbReference>
<keyword evidence="7 9" id="KW-0149">Chlorophyll biosynthesis</keyword>
<dbReference type="InterPro" id="IPR036465">
    <property type="entry name" value="vWFA_dom_sf"/>
</dbReference>
<comment type="function">
    <text evidence="9">Involved in chlorophyll biosynthesis. Catalyzes the insertion of magnesium ion into protoporphyrin IX to yield Mg-protoporphyrin IX.</text>
</comment>
<dbReference type="Gene3D" id="3.40.50.410">
    <property type="entry name" value="von Willebrand factor, type A domain"/>
    <property type="match status" value="1"/>
</dbReference>
<evidence type="ECO:0000256" key="9">
    <source>
        <dbReference type="RuleBase" id="RU362087"/>
    </source>
</evidence>
<dbReference type="EMBL" id="JALLPJ020000043">
    <property type="protein sequence ID" value="KAL3804435.1"/>
    <property type="molecule type" value="Genomic_DNA"/>
</dbReference>
<gene>
    <name evidence="12" type="ORF">ACHAWO_004492</name>
</gene>
<evidence type="ECO:0000256" key="4">
    <source>
        <dbReference type="ARBA" id="ARBA00022598"/>
    </source>
</evidence>
<feature type="domain" description="VWFA" evidence="11">
    <location>
        <begin position="445"/>
        <end position="648"/>
    </location>
</feature>
<dbReference type="Pfam" id="PF01078">
    <property type="entry name" value="Mg_chelatase"/>
    <property type="match status" value="1"/>
</dbReference>
<accession>A0ABD3R2Y8</accession>
<dbReference type="GO" id="GO:0009507">
    <property type="term" value="C:chloroplast"/>
    <property type="evidence" value="ECO:0007669"/>
    <property type="project" value="UniProtKB-SubCell"/>
</dbReference>
<feature type="compositionally biased region" description="Acidic residues" evidence="10">
    <location>
        <begin position="320"/>
        <end position="333"/>
    </location>
</feature>
<keyword evidence="9" id="KW-0150">Chloroplast</keyword>
<dbReference type="Pfam" id="PF17863">
    <property type="entry name" value="AAA_lid_2"/>
    <property type="match status" value="1"/>
</dbReference>
<comment type="similarity">
    <text evidence="2 9">Belongs to the Mg-chelatase subunits D/I family.</text>
</comment>
<dbReference type="SUPFAM" id="SSF52540">
    <property type="entry name" value="P-loop containing nucleoside triphosphate hydrolases"/>
    <property type="match status" value="1"/>
</dbReference>
<protein>
    <recommendedName>
        <fullName evidence="9">Mg-protoporphyrin IX chelatase</fullName>
        <ecNumber evidence="9">6.6.1.1</ecNumber>
    </recommendedName>
</protein>
<dbReference type="GO" id="GO:0015995">
    <property type="term" value="P:chlorophyll biosynthetic process"/>
    <property type="evidence" value="ECO:0007669"/>
    <property type="project" value="UniProtKB-KW"/>
</dbReference>
<evidence type="ECO:0000256" key="8">
    <source>
        <dbReference type="ARBA" id="ARBA00048693"/>
    </source>
</evidence>
<keyword evidence="13" id="KW-1185">Reference proteome</keyword>
<keyword evidence="6 9" id="KW-0067">ATP-binding</keyword>
<dbReference type="GO" id="GO:0015979">
    <property type="term" value="P:photosynthesis"/>
    <property type="evidence" value="ECO:0007669"/>
    <property type="project" value="UniProtKB-UniRule"/>
</dbReference>
<evidence type="ECO:0000256" key="2">
    <source>
        <dbReference type="ARBA" id="ARBA00005799"/>
    </source>
</evidence>
<feature type="region of interest" description="Disordered" evidence="10">
    <location>
        <begin position="263"/>
        <end position="337"/>
    </location>
</feature>
<evidence type="ECO:0000313" key="13">
    <source>
        <dbReference type="Proteomes" id="UP001530400"/>
    </source>
</evidence>
<dbReference type="EC" id="6.6.1.1" evidence="9"/>
<comment type="subcellular location">
    <subcellularLocation>
        <location evidence="9">Plastid</location>
        <location evidence="9">Chloroplast</location>
    </subcellularLocation>
</comment>
<name>A0ABD3R2Y8_9STRA</name>
<dbReference type="GO" id="GO:0005524">
    <property type="term" value="F:ATP binding"/>
    <property type="evidence" value="ECO:0007669"/>
    <property type="project" value="UniProtKB-UniRule"/>
</dbReference>
<evidence type="ECO:0000256" key="7">
    <source>
        <dbReference type="ARBA" id="ARBA00023171"/>
    </source>
</evidence>
<dbReference type="PANTHER" id="PTHR43473">
    <property type="entry name" value="MAGNESIUM-CHELATASE SUBUNIT CHLD, CHLOROPLASTIC"/>
    <property type="match status" value="1"/>
</dbReference>
<dbReference type="AlphaFoldDB" id="A0ABD3R2Y8"/>
<evidence type="ECO:0000256" key="5">
    <source>
        <dbReference type="ARBA" id="ARBA00022741"/>
    </source>
</evidence>
<dbReference type="PROSITE" id="PS50234">
    <property type="entry name" value="VWFA"/>
    <property type="match status" value="1"/>
</dbReference>
<evidence type="ECO:0000259" key="11">
    <source>
        <dbReference type="PROSITE" id="PS50234"/>
    </source>
</evidence>
<evidence type="ECO:0000256" key="1">
    <source>
        <dbReference type="ARBA" id="ARBA00005173"/>
    </source>
</evidence>
<reference evidence="12 13" key="1">
    <citation type="submission" date="2024-10" db="EMBL/GenBank/DDBJ databases">
        <title>Updated reference genomes for cyclostephanoid diatoms.</title>
        <authorList>
            <person name="Roberts W.R."/>
            <person name="Alverson A.J."/>
        </authorList>
    </citation>
    <scope>NUCLEOTIDE SEQUENCE [LARGE SCALE GENOMIC DNA]</scope>
    <source>
        <strain evidence="12 13">AJA010-31</strain>
    </source>
</reference>
<feature type="compositionally biased region" description="Basic and acidic residues" evidence="10">
    <location>
        <begin position="309"/>
        <end position="319"/>
    </location>
</feature>
<dbReference type="Gene3D" id="3.40.50.300">
    <property type="entry name" value="P-loop containing nucleotide triphosphate hydrolases"/>
    <property type="match status" value="1"/>
</dbReference>
<comment type="pathway">
    <text evidence="1 9">Porphyrin-containing compound metabolism; chlorophyll biosynthesis.</text>
</comment>
<dbReference type="InterPro" id="IPR002035">
    <property type="entry name" value="VWF_A"/>
</dbReference>
<comment type="caution">
    <text evidence="12">The sequence shown here is derived from an EMBL/GenBank/DDBJ whole genome shotgun (WGS) entry which is preliminary data.</text>
</comment>
<comment type="catalytic activity">
    <reaction evidence="8 9">
        <text>protoporphyrin IX + Mg(2+) + ATP + H2O = Mg-protoporphyrin IX + ADP + phosphate + 3 H(+)</text>
        <dbReference type="Rhea" id="RHEA:13961"/>
        <dbReference type="ChEBI" id="CHEBI:15377"/>
        <dbReference type="ChEBI" id="CHEBI:15378"/>
        <dbReference type="ChEBI" id="CHEBI:18420"/>
        <dbReference type="ChEBI" id="CHEBI:30616"/>
        <dbReference type="ChEBI" id="CHEBI:43474"/>
        <dbReference type="ChEBI" id="CHEBI:57306"/>
        <dbReference type="ChEBI" id="CHEBI:60492"/>
        <dbReference type="ChEBI" id="CHEBI:456216"/>
        <dbReference type="EC" id="6.6.1.1"/>
    </reaction>
</comment>
<keyword evidence="5 9" id="KW-0547">Nucleotide-binding</keyword>
<dbReference type="SMART" id="SM00327">
    <property type="entry name" value="VWA"/>
    <property type="match status" value="1"/>
</dbReference>
<dbReference type="InterPro" id="IPR027417">
    <property type="entry name" value="P-loop_NTPase"/>
</dbReference>
<dbReference type="Pfam" id="PF13519">
    <property type="entry name" value="VWA_2"/>
    <property type="match status" value="1"/>
</dbReference>
<sequence>MVSILLLQQLKDEESTFEELRTEIVPTPFVQIPLGCMEDSLIGTVDLEQSLDTGVAKFSPGLLAKSHRGILYVDEINLLDDEIVDILIKVLSDGYVTVEREGLSVAYPCRPLMIATYNPQEGEIREHLLDRFAIAMDADAYPLSVEERVLGVDNVIGFSAGTHSQNTEDASKKLQLAESEEQRLRTKVEMARAILPNVTMTTSQIQYLCEEAARGECEGQRAEIFAAEIAKSSAALDGRTDVTASDLQKAVVLAIIPRATVMPGDFESGDMSQADTSKPAPPSSDLQPIMEPPPATERSTEDENESDEEKSKKDEKPEQDVENEDDTSDEDKADNDLPIPAEFIFGVKEVKLSPTLLKFSRWTRKGRGGKRAKIFSLLRGRFVKAIYPKGNKACRLAIGATLRASAPHQKSRHRRAVGTKLENRVVIVTKDDFRIKQMSRKSGTLVIFLVDASGSMALNRMNAAKGAAVSLLGEAYKSRDKISLIAFHGDKAEVLVPPTKSIALTKNRLEAMPCGGGSPLAHGLMLAVRTGLNTMKVKQDVGRVVIVCITDGRANIPLELSMDEKFTVSTDPDSKDGMPSRQFLREEVLACAKKLSALKDFDFVVVDTEDVFIRTGFAKEMALSALGKYHHLDSSDAAAVASITREKLRETK</sequence>
<dbReference type="InterPro" id="IPR000523">
    <property type="entry name" value="Mg_chelatse_chII-like_cat_dom"/>
</dbReference>
<dbReference type="CDD" id="cd01451">
    <property type="entry name" value="vWA_Magnesium_chelatase"/>
    <property type="match status" value="1"/>
</dbReference>
<dbReference type="InterPro" id="IPR011776">
    <property type="entry name" value="Mg_chelatase_ATPase-dsu"/>
</dbReference>
<dbReference type="InterPro" id="IPR041628">
    <property type="entry name" value="ChlI/MoxR_AAA_lid"/>
</dbReference>